<organism evidence="2 3">
    <name type="scientific">Candidatus Roizmanbacteria bacterium RIFCSPHIGHO2_01_FULL_39_12c</name>
    <dbReference type="NCBI Taxonomy" id="1802031"/>
    <lineage>
        <taxon>Bacteria</taxon>
        <taxon>Candidatus Roizmaniibacteriota</taxon>
    </lineage>
</organism>
<dbReference type="Gene3D" id="3.40.50.1010">
    <property type="entry name" value="5'-nuclease"/>
    <property type="match status" value="1"/>
</dbReference>
<gene>
    <name evidence="2" type="ORF">A2774_01125</name>
</gene>
<proteinExistence type="predicted"/>
<feature type="domain" description="PIN" evidence="1">
    <location>
        <begin position="1"/>
        <end position="129"/>
    </location>
</feature>
<evidence type="ECO:0000313" key="2">
    <source>
        <dbReference type="EMBL" id="OGK15000.1"/>
    </source>
</evidence>
<reference evidence="2 3" key="1">
    <citation type="journal article" date="2016" name="Nat. Commun.">
        <title>Thousands of microbial genomes shed light on interconnected biogeochemical processes in an aquifer system.</title>
        <authorList>
            <person name="Anantharaman K."/>
            <person name="Brown C.T."/>
            <person name="Hug L.A."/>
            <person name="Sharon I."/>
            <person name="Castelle C.J."/>
            <person name="Probst A.J."/>
            <person name="Thomas B.C."/>
            <person name="Singh A."/>
            <person name="Wilkins M.J."/>
            <person name="Karaoz U."/>
            <person name="Brodie E.L."/>
            <person name="Williams K.H."/>
            <person name="Hubbard S.S."/>
            <person name="Banfield J.F."/>
        </authorList>
    </citation>
    <scope>NUCLEOTIDE SEQUENCE [LARGE SCALE GENOMIC DNA]</scope>
</reference>
<evidence type="ECO:0000259" key="1">
    <source>
        <dbReference type="Pfam" id="PF01850"/>
    </source>
</evidence>
<evidence type="ECO:0000313" key="3">
    <source>
        <dbReference type="Proteomes" id="UP000177208"/>
    </source>
</evidence>
<dbReference type="EMBL" id="MFZG01000043">
    <property type="protein sequence ID" value="OGK15000.1"/>
    <property type="molecule type" value="Genomic_DNA"/>
</dbReference>
<accession>A0A1F7G824</accession>
<comment type="caution">
    <text evidence="2">The sequence shown here is derived from an EMBL/GenBank/DDBJ whole genome shotgun (WGS) entry which is preliminary data.</text>
</comment>
<dbReference type="InterPro" id="IPR002716">
    <property type="entry name" value="PIN_dom"/>
</dbReference>
<name>A0A1F7G824_9BACT</name>
<dbReference type="Proteomes" id="UP000177208">
    <property type="component" value="Unassembled WGS sequence"/>
</dbReference>
<dbReference type="Pfam" id="PF01850">
    <property type="entry name" value="PIN"/>
    <property type="match status" value="1"/>
</dbReference>
<dbReference type="InterPro" id="IPR029060">
    <property type="entry name" value="PIN-like_dom_sf"/>
</dbReference>
<dbReference type="SUPFAM" id="SSF88723">
    <property type="entry name" value="PIN domain-like"/>
    <property type="match status" value="1"/>
</dbReference>
<dbReference type="AlphaFoldDB" id="A0A1F7G824"/>
<protein>
    <recommendedName>
        <fullName evidence="1">PIN domain-containing protein</fullName>
    </recommendedName>
</protein>
<sequence>MLLDSNIVVYSINDSSPKNRKAQNFIQKFKDKLFIAHQNVFESLRILTHKKFPNPMNSTDAIYSINKIAKAIKIIKPNFDSFYLALELIKKYQLKSDQVFDAYLVGTAISNNIQTIATDNDKDFKKIAEINTYNPFSNSN</sequence>